<dbReference type="Pfam" id="PF07690">
    <property type="entry name" value="MFS_1"/>
    <property type="match status" value="1"/>
</dbReference>
<feature type="transmembrane region" description="Helical" evidence="3">
    <location>
        <begin position="269"/>
        <end position="288"/>
    </location>
</feature>
<dbReference type="AlphaFoldDB" id="A0A2A9NL02"/>
<feature type="transmembrane region" description="Helical" evidence="3">
    <location>
        <begin position="197"/>
        <end position="215"/>
    </location>
</feature>
<comment type="similarity">
    <text evidence="2">Belongs to the major facilitator superfamily. Monocarboxylate porter (TC 2.A.1.13) family.</text>
</comment>
<feature type="transmembrane region" description="Helical" evidence="3">
    <location>
        <begin position="125"/>
        <end position="146"/>
    </location>
</feature>
<evidence type="ECO:0000256" key="1">
    <source>
        <dbReference type="ARBA" id="ARBA00004141"/>
    </source>
</evidence>
<comment type="subcellular location">
    <subcellularLocation>
        <location evidence="1">Membrane</location>
        <topology evidence="1">Multi-pass membrane protein</topology>
    </subcellularLocation>
</comment>
<dbReference type="InterPro" id="IPR011701">
    <property type="entry name" value="MFS"/>
</dbReference>
<feature type="transmembrane region" description="Helical" evidence="3">
    <location>
        <begin position="158"/>
        <end position="177"/>
    </location>
</feature>
<keyword evidence="5" id="KW-1185">Reference proteome</keyword>
<feature type="transmembrane region" description="Helical" evidence="3">
    <location>
        <begin position="390"/>
        <end position="412"/>
    </location>
</feature>
<feature type="transmembrane region" description="Helical" evidence="3">
    <location>
        <begin position="102"/>
        <end position="119"/>
    </location>
</feature>
<feature type="transmembrane region" description="Helical" evidence="3">
    <location>
        <begin position="235"/>
        <end position="257"/>
    </location>
</feature>
<dbReference type="PANTHER" id="PTHR11360:SF284">
    <property type="entry name" value="EG:103B4.3 PROTEIN-RELATED"/>
    <property type="match status" value="1"/>
</dbReference>
<sequence>MAPLNAKDIEKLTPPSFASTQVAAVSEEPPKASPPPFPEGGLQGWLTLIGSYTNAFGVYQDFYIREYLNHFTPEKIGWIGGIQLFLVFSMGLMTGPLFDRGYFVLLHALALFTLSVTQANQYYQIILSQGVCFGLASGLTYVPTLTVVSHYFQRRRPLAMGVVAAGSALGAVLHPIMLNKLFNNPRIGFHIGVRISAALNVFLLIIACLITRTRLPPQKDKRPPPIGSFFRDTPYAIFILGMVLVFFGLFFPIFYIQIDSITHNVDRELSFYALSILNAASIFGRTVPSLFAPKLGVFNLFLFFTLGSGIILLCMIALKDAVGVVLLSVFYGFFSGAGTITLIRSIGSFARSLDELGARIGVVFAFCGKATYCIPITGALLGSQLHWTRAILFAGITLIASIVILLIPRYILGRRRNTQKV</sequence>
<name>A0A2A9NL02_9AGAR</name>
<evidence type="ECO:0000256" key="3">
    <source>
        <dbReference type="SAM" id="Phobius"/>
    </source>
</evidence>
<dbReference type="SUPFAM" id="SSF103473">
    <property type="entry name" value="MFS general substrate transporter"/>
    <property type="match status" value="1"/>
</dbReference>
<keyword evidence="3" id="KW-0812">Transmembrane</keyword>
<dbReference type="PANTHER" id="PTHR11360">
    <property type="entry name" value="MONOCARBOXYLATE TRANSPORTER"/>
    <property type="match status" value="1"/>
</dbReference>
<evidence type="ECO:0008006" key="6">
    <source>
        <dbReference type="Google" id="ProtNLM"/>
    </source>
</evidence>
<keyword evidence="3" id="KW-0472">Membrane</keyword>
<dbReference type="OrthoDB" id="6499973at2759"/>
<organism evidence="4 5">
    <name type="scientific">Amanita thiersii Skay4041</name>
    <dbReference type="NCBI Taxonomy" id="703135"/>
    <lineage>
        <taxon>Eukaryota</taxon>
        <taxon>Fungi</taxon>
        <taxon>Dikarya</taxon>
        <taxon>Basidiomycota</taxon>
        <taxon>Agaricomycotina</taxon>
        <taxon>Agaricomycetes</taxon>
        <taxon>Agaricomycetidae</taxon>
        <taxon>Agaricales</taxon>
        <taxon>Pluteineae</taxon>
        <taxon>Amanitaceae</taxon>
        <taxon>Amanita</taxon>
    </lineage>
</organism>
<feature type="transmembrane region" description="Helical" evidence="3">
    <location>
        <begin position="356"/>
        <end position="378"/>
    </location>
</feature>
<reference evidence="4 5" key="1">
    <citation type="submission" date="2014-02" db="EMBL/GenBank/DDBJ databases">
        <title>Transposable element dynamics among asymbiotic and ectomycorrhizal Amanita fungi.</title>
        <authorList>
            <consortium name="DOE Joint Genome Institute"/>
            <person name="Hess J."/>
            <person name="Skrede I."/>
            <person name="Wolfe B."/>
            <person name="LaButti K."/>
            <person name="Ohm R.A."/>
            <person name="Grigoriev I.V."/>
            <person name="Pringle A."/>
        </authorList>
    </citation>
    <scope>NUCLEOTIDE SEQUENCE [LARGE SCALE GENOMIC DNA]</scope>
    <source>
        <strain evidence="4 5">SKay4041</strain>
    </source>
</reference>
<dbReference type="GO" id="GO:0016020">
    <property type="term" value="C:membrane"/>
    <property type="evidence" value="ECO:0007669"/>
    <property type="project" value="UniProtKB-SubCell"/>
</dbReference>
<evidence type="ECO:0000313" key="4">
    <source>
        <dbReference type="EMBL" id="PFH48947.1"/>
    </source>
</evidence>
<protein>
    <recommendedName>
        <fullName evidence="6">Major facilitator superfamily (MFS) profile domain-containing protein</fullName>
    </recommendedName>
</protein>
<keyword evidence="3" id="KW-1133">Transmembrane helix</keyword>
<gene>
    <name evidence="4" type="ORF">AMATHDRAFT_195751</name>
</gene>
<dbReference type="Gene3D" id="1.20.1250.20">
    <property type="entry name" value="MFS general substrate transporter like domains"/>
    <property type="match status" value="1"/>
</dbReference>
<feature type="transmembrane region" description="Helical" evidence="3">
    <location>
        <begin position="300"/>
        <end position="318"/>
    </location>
</feature>
<dbReference type="InterPro" id="IPR050327">
    <property type="entry name" value="Proton-linked_MCT"/>
</dbReference>
<feature type="transmembrane region" description="Helical" evidence="3">
    <location>
        <begin position="76"/>
        <end position="95"/>
    </location>
</feature>
<feature type="transmembrane region" description="Helical" evidence="3">
    <location>
        <begin position="324"/>
        <end position="344"/>
    </location>
</feature>
<evidence type="ECO:0000313" key="5">
    <source>
        <dbReference type="Proteomes" id="UP000242287"/>
    </source>
</evidence>
<dbReference type="InterPro" id="IPR036259">
    <property type="entry name" value="MFS_trans_sf"/>
</dbReference>
<dbReference type="EMBL" id="KZ302045">
    <property type="protein sequence ID" value="PFH48947.1"/>
    <property type="molecule type" value="Genomic_DNA"/>
</dbReference>
<proteinExistence type="inferred from homology"/>
<dbReference type="GO" id="GO:0022857">
    <property type="term" value="F:transmembrane transporter activity"/>
    <property type="evidence" value="ECO:0007669"/>
    <property type="project" value="InterPro"/>
</dbReference>
<accession>A0A2A9NL02</accession>
<evidence type="ECO:0000256" key="2">
    <source>
        <dbReference type="ARBA" id="ARBA00006727"/>
    </source>
</evidence>
<dbReference type="Proteomes" id="UP000242287">
    <property type="component" value="Unassembled WGS sequence"/>
</dbReference>